<evidence type="ECO:0000259" key="16">
    <source>
        <dbReference type="PROSITE" id="PS51784"/>
    </source>
</evidence>
<dbReference type="Pfam" id="PF26016">
    <property type="entry name" value="ExoI_C"/>
    <property type="match status" value="1"/>
</dbReference>
<evidence type="ECO:0000256" key="14">
    <source>
        <dbReference type="PIRSR" id="PIRSR000977-1"/>
    </source>
</evidence>
<dbReference type="NCBIfam" id="NF008746">
    <property type="entry name" value="PRK11779.1"/>
    <property type="match status" value="1"/>
</dbReference>
<comment type="cofactor">
    <cofactor evidence="15">
        <name>Mg(2+)</name>
        <dbReference type="ChEBI" id="CHEBI:18420"/>
    </cofactor>
    <text evidence="15">Binds 2 Mg(2+) ions per monomer.</text>
</comment>
<dbReference type="PIRSF" id="PIRSF000977">
    <property type="entry name" value="Exodeoxyribonuclease_I"/>
    <property type="match status" value="1"/>
</dbReference>
<keyword evidence="5 15" id="KW-0479">Metal-binding</keyword>
<dbReference type="InterPro" id="IPR036397">
    <property type="entry name" value="RNaseH_sf"/>
</dbReference>
<dbReference type="InterPro" id="IPR013620">
    <property type="entry name" value="Exonuc_1_SH3"/>
</dbReference>
<dbReference type="InterPro" id="IPR058561">
    <property type="entry name" value="Exonuc_1_C"/>
</dbReference>
<feature type="binding site" evidence="14">
    <location>
        <position position="11"/>
    </location>
    <ligand>
        <name>substrate</name>
    </ligand>
</feature>
<dbReference type="GO" id="GO:0003677">
    <property type="term" value="F:DNA binding"/>
    <property type="evidence" value="ECO:0007669"/>
    <property type="project" value="UniProtKB-KW"/>
</dbReference>
<evidence type="ECO:0000256" key="7">
    <source>
        <dbReference type="ARBA" id="ARBA00022801"/>
    </source>
</evidence>
<keyword evidence="11" id="KW-0234">DNA repair</keyword>
<name>A0A0E3BK67_9BURK</name>
<evidence type="ECO:0000256" key="11">
    <source>
        <dbReference type="ARBA" id="ARBA00023204"/>
    </source>
</evidence>
<evidence type="ECO:0000256" key="3">
    <source>
        <dbReference type="ARBA" id="ARBA00019900"/>
    </source>
</evidence>
<evidence type="ECO:0000256" key="13">
    <source>
        <dbReference type="ARBA" id="ARBA00046792"/>
    </source>
</evidence>
<dbReference type="Gene3D" id="1.20.1280.70">
    <property type="entry name" value="Exonuclease ExoI, domain 3"/>
    <property type="match status" value="1"/>
</dbReference>
<evidence type="ECO:0000256" key="4">
    <source>
        <dbReference type="ARBA" id="ARBA00022722"/>
    </source>
</evidence>
<dbReference type="SUPFAM" id="SSF53098">
    <property type="entry name" value="Ribonuclease H-like"/>
    <property type="match status" value="1"/>
</dbReference>
<dbReference type="Pfam" id="PF08411">
    <property type="entry name" value="ExoI_SH3"/>
    <property type="match status" value="1"/>
</dbReference>
<proteinExistence type="predicted"/>
<feature type="binding site" evidence="14">
    <location>
        <position position="159"/>
    </location>
    <ligand>
        <name>substrate</name>
    </ligand>
</feature>
<dbReference type="InterPro" id="IPR013520">
    <property type="entry name" value="Ribonucl_H"/>
</dbReference>
<dbReference type="RefSeq" id="WP_034377640.1">
    <property type="nucleotide sequence ID" value="NZ_AWTN01000013.1"/>
</dbReference>
<dbReference type="FunFam" id="3.30.420.10:FF:000033">
    <property type="entry name" value="Exodeoxyribonuclease I"/>
    <property type="match status" value="1"/>
</dbReference>
<evidence type="ECO:0000259" key="17">
    <source>
        <dbReference type="PROSITE" id="PS51785"/>
    </source>
</evidence>
<dbReference type="EMBL" id="AWTN01000013">
    <property type="protein sequence ID" value="KGG99002.1"/>
    <property type="molecule type" value="Genomic_DNA"/>
</dbReference>
<gene>
    <name evidence="18" type="primary">sbcB</name>
    <name evidence="18" type="ORF">P245_03910</name>
</gene>
<feature type="binding site" evidence="15">
    <location>
        <position position="180"/>
    </location>
    <ligand>
        <name>Mg(2+)</name>
        <dbReference type="ChEBI" id="CHEBI:18420"/>
        <label>2</label>
    </ligand>
</feature>
<feature type="domain" description="ExoI SH3-like" evidence="16">
    <location>
        <begin position="196"/>
        <end position="355"/>
    </location>
</feature>
<dbReference type="Gene3D" id="3.30.1520.20">
    <property type="entry name" value="Exonuclease ExoI, domain 2"/>
    <property type="match status" value="1"/>
</dbReference>
<evidence type="ECO:0000256" key="9">
    <source>
        <dbReference type="ARBA" id="ARBA00022842"/>
    </source>
</evidence>
<dbReference type="Gene3D" id="3.30.420.10">
    <property type="entry name" value="Ribonuclease H-like superfamily/Ribonuclease H"/>
    <property type="match status" value="1"/>
</dbReference>
<comment type="subunit">
    <text evidence="13">Monomer. Interacts with ssb (via C-terminus); this interaction stimulates the exonuclease activity by recruiting the enzyme to its substrate.</text>
</comment>
<feature type="binding site" evidence="15">
    <location>
        <position position="9"/>
    </location>
    <ligand>
        <name>Mg(2+)</name>
        <dbReference type="ChEBI" id="CHEBI:18420"/>
        <label>1</label>
    </ligand>
</feature>
<comment type="caution">
    <text evidence="18">The sequence shown here is derived from an EMBL/GenBank/DDBJ whole genome shotgun (WGS) entry which is preliminary data.</text>
</comment>
<dbReference type="AlphaFoldDB" id="A0A0E3BK67"/>
<dbReference type="InterPro" id="IPR012337">
    <property type="entry name" value="RNaseH-like_sf"/>
</dbReference>
<comment type="catalytic activity">
    <reaction evidence="1">
        <text>Exonucleolytic cleavage in the 3'- to 5'-direction to yield nucleoside 5'-phosphates.</text>
        <dbReference type="EC" id="3.1.11.1"/>
    </reaction>
</comment>
<keyword evidence="7 18" id="KW-0378">Hydrolase</keyword>
<evidence type="ECO:0000256" key="10">
    <source>
        <dbReference type="ARBA" id="ARBA00023125"/>
    </source>
</evidence>
<dbReference type="GO" id="GO:0008310">
    <property type="term" value="F:single-stranded DNA 3'-5' DNA exonuclease activity"/>
    <property type="evidence" value="ECO:0007669"/>
    <property type="project" value="UniProtKB-EC"/>
</dbReference>
<sequence length="479" mass="54195">MAHTFFWHDYETFGAQPRYDRPAQFAGIRTDDQLNEIGEPVMWYCQPANDYLPDPQSCLITGITPQRALEEGVPEHEFAALIEAELAQAGTVGVGYNTIRFDDEITRFMFWRNLIDPYAREWQNGCGRWDLLDVVRMVYALRPEGIQWPTKEDGTPSFRLEDLARANGLLLEQAHDALSDVRATIALARLIREKQPRLFDFAFGLHKKDGALREMGLPATQEHARPFLHVTGMISPARGCLGVMWPLATHPTNKNEVICWDLAADPTELSGISIEELRLRLFTRQAELPEGVTRLPIKSIHVNKSPMVVGSLKTLSPAMAEKWGVDMELAMQHAAIARDLPDMSAQWKAVFTREAGEPLDADQDLYGGFVGNEDRRRLERIKRLSPQELALDKTGFDDARLTELAWRYRARNFPQTLDAGELQRWEQHRAACLIEGQGGARTAEQMFTMIDALSESVDERGEEILGDLYDYGSNLVPES</sequence>
<accession>A0A0E3BK67</accession>
<evidence type="ECO:0000256" key="1">
    <source>
        <dbReference type="ARBA" id="ARBA00000563"/>
    </source>
</evidence>
<evidence type="ECO:0000256" key="15">
    <source>
        <dbReference type="PIRSR" id="PIRSR000977-2"/>
    </source>
</evidence>
<evidence type="ECO:0000313" key="19">
    <source>
        <dbReference type="Proteomes" id="UP000029567"/>
    </source>
</evidence>
<dbReference type="PROSITE" id="PS51785">
    <property type="entry name" value="EXOI_C"/>
    <property type="match status" value="1"/>
</dbReference>
<evidence type="ECO:0000256" key="2">
    <source>
        <dbReference type="ARBA" id="ARBA00012108"/>
    </source>
</evidence>
<dbReference type="InterPro" id="IPR034747">
    <property type="entry name" value="EXOI_SH3"/>
</dbReference>
<protein>
    <recommendedName>
        <fullName evidence="3">Exodeoxyribonuclease I</fullName>
        <ecNumber evidence="2">3.1.11.1</ecNumber>
    </recommendedName>
    <alternativeName>
        <fullName evidence="12">DNA deoxyribophosphodiesterase</fullName>
    </alternativeName>
</protein>
<keyword evidence="4" id="KW-0540">Nuclease</keyword>
<dbReference type="GO" id="GO:0046872">
    <property type="term" value="F:metal ion binding"/>
    <property type="evidence" value="ECO:0007669"/>
    <property type="project" value="UniProtKB-KW"/>
</dbReference>
<organism evidence="18 19">
    <name type="scientific">Comamonas thiooxydans</name>
    <dbReference type="NCBI Taxonomy" id="363952"/>
    <lineage>
        <taxon>Bacteria</taxon>
        <taxon>Pseudomonadati</taxon>
        <taxon>Pseudomonadota</taxon>
        <taxon>Betaproteobacteria</taxon>
        <taxon>Burkholderiales</taxon>
        <taxon>Comamonadaceae</taxon>
        <taxon>Comamonas</taxon>
    </lineage>
</organism>
<evidence type="ECO:0000256" key="12">
    <source>
        <dbReference type="ARBA" id="ARBA00031220"/>
    </source>
</evidence>
<dbReference type="PROSITE" id="PS51784">
    <property type="entry name" value="EXOI_SH3"/>
    <property type="match status" value="1"/>
</dbReference>
<dbReference type="InterPro" id="IPR023607">
    <property type="entry name" value="Exodeoxyribonuclease_I"/>
</dbReference>
<dbReference type="EC" id="3.1.11.1" evidence="2"/>
<dbReference type="Proteomes" id="UP000029567">
    <property type="component" value="Unassembled WGS sequence"/>
</dbReference>
<evidence type="ECO:0000256" key="5">
    <source>
        <dbReference type="ARBA" id="ARBA00022723"/>
    </source>
</evidence>
<dbReference type="CDD" id="cd06138">
    <property type="entry name" value="ExoI_N"/>
    <property type="match status" value="1"/>
</dbReference>
<feature type="domain" description="ExoI C-terminal" evidence="17">
    <location>
        <begin position="357"/>
        <end position="476"/>
    </location>
</feature>
<evidence type="ECO:0000256" key="8">
    <source>
        <dbReference type="ARBA" id="ARBA00022839"/>
    </source>
</evidence>
<feature type="binding site" evidence="15">
    <location>
        <position position="11"/>
    </location>
    <ligand>
        <name>Mg(2+)</name>
        <dbReference type="ChEBI" id="CHEBI:18420"/>
        <label>2</label>
    </ligand>
</feature>
<dbReference type="InterPro" id="IPR038649">
    <property type="entry name" value="EXOI_SH3_sf"/>
</dbReference>
<keyword evidence="8 18" id="KW-0269">Exonuclease</keyword>
<dbReference type="GO" id="GO:0006281">
    <property type="term" value="P:DNA repair"/>
    <property type="evidence" value="ECO:0007669"/>
    <property type="project" value="UniProtKB-KW"/>
</dbReference>
<keyword evidence="6" id="KW-0227">DNA damage</keyword>
<evidence type="ECO:0000256" key="6">
    <source>
        <dbReference type="ARBA" id="ARBA00022763"/>
    </source>
</evidence>
<reference evidence="18 19" key="1">
    <citation type="submission" date="2013-09" db="EMBL/GenBank/DDBJ databases">
        <title>High correlation between genotypes and phenotypes of environmental bacteria Comamonas testosteroni strains.</title>
        <authorList>
            <person name="Liu L."/>
            <person name="Zhu W."/>
            <person name="Xia X."/>
            <person name="Xu B."/>
            <person name="Luo M."/>
            <person name="Wang G."/>
        </authorList>
    </citation>
    <scope>NUCLEOTIDE SEQUENCE [LARGE SCALE GENOMIC DNA]</scope>
    <source>
        <strain evidence="18 19">JL14</strain>
    </source>
</reference>
<evidence type="ECO:0000313" key="18">
    <source>
        <dbReference type="EMBL" id="KGG99002.1"/>
    </source>
</evidence>
<keyword evidence="10" id="KW-0238">DNA-binding</keyword>
<dbReference type="Pfam" id="PF00929">
    <property type="entry name" value="RNase_T"/>
    <property type="match status" value="1"/>
</dbReference>
<keyword evidence="9 15" id="KW-0460">Magnesium</keyword>